<feature type="compositionally biased region" description="Gly residues" evidence="1">
    <location>
        <begin position="147"/>
        <end position="160"/>
    </location>
</feature>
<feature type="compositionally biased region" description="Polar residues" evidence="1">
    <location>
        <begin position="94"/>
        <end position="103"/>
    </location>
</feature>
<dbReference type="EMBL" id="JAUEDM010000004">
    <property type="protein sequence ID" value="KAK3319299.1"/>
    <property type="molecule type" value="Genomic_DNA"/>
</dbReference>
<evidence type="ECO:0000256" key="1">
    <source>
        <dbReference type="SAM" id="MobiDB-lite"/>
    </source>
</evidence>
<dbReference type="Proteomes" id="UP001283341">
    <property type="component" value="Unassembled WGS sequence"/>
</dbReference>
<evidence type="ECO:0000256" key="2">
    <source>
        <dbReference type="SAM" id="Phobius"/>
    </source>
</evidence>
<accession>A0AAE0I658</accession>
<proteinExistence type="predicted"/>
<feature type="compositionally biased region" description="Basic and acidic residues" evidence="1">
    <location>
        <begin position="225"/>
        <end position="236"/>
    </location>
</feature>
<keyword evidence="2" id="KW-1133">Transmembrane helix</keyword>
<evidence type="ECO:0000313" key="3">
    <source>
        <dbReference type="EMBL" id="KAK3319299.1"/>
    </source>
</evidence>
<keyword evidence="2" id="KW-0472">Membrane</keyword>
<gene>
    <name evidence="3" type="ORF">B0H66DRAFT_603848</name>
</gene>
<feature type="region of interest" description="Disordered" evidence="1">
    <location>
        <begin position="147"/>
        <end position="236"/>
    </location>
</feature>
<keyword evidence="4" id="KW-1185">Reference proteome</keyword>
<organism evidence="3 4">
    <name type="scientific">Apodospora peruviana</name>
    <dbReference type="NCBI Taxonomy" id="516989"/>
    <lineage>
        <taxon>Eukaryota</taxon>
        <taxon>Fungi</taxon>
        <taxon>Dikarya</taxon>
        <taxon>Ascomycota</taxon>
        <taxon>Pezizomycotina</taxon>
        <taxon>Sordariomycetes</taxon>
        <taxon>Sordariomycetidae</taxon>
        <taxon>Sordariales</taxon>
        <taxon>Lasiosphaeriaceae</taxon>
        <taxon>Apodospora</taxon>
    </lineage>
</organism>
<name>A0AAE0I658_9PEZI</name>
<reference evidence="3" key="2">
    <citation type="submission" date="2023-06" db="EMBL/GenBank/DDBJ databases">
        <authorList>
            <consortium name="Lawrence Berkeley National Laboratory"/>
            <person name="Haridas S."/>
            <person name="Hensen N."/>
            <person name="Bonometti L."/>
            <person name="Westerberg I."/>
            <person name="Brannstrom I.O."/>
            <person name="Guillou S."/>
            <person name="Cros-Aarteil S."/>
            <person name="Calhoun S."/>
            <person name="Kuo A."/>
            <person name="Mondo S."/>
            <person name="Pangilinan J."/>
            <person name="Riley R."/>
            <person name="Labutti K."/>
            <person name="Andreopoulos B."/>
            <person name="Lipzen A."/>
            <person name="Chen C."/>
            <person name="Yanf M."/>
            <person name="Daum C."/>
            <person name="Ng V."/>
            <person name="Clum A."/>
            <person name="Steindorff A."/>
            <person name="Ohm R."/>
            <person name="Martin F."/>
            <person name="Silar P."/>
            <person name="Natvig D."/>
            <person name="Lalanne C."/>
            <person name="Gautier V."/>
            <person name="Ament-Velasquez S.L."/>
            <person name="Kruys A."/>
            <person name="Hutchinson M.I."/>
            <person name="Powell A.J."/>
            <person name="Barry K."/>
            <person name="Miller A.N."/>
            <person name="Grigoriev I.V."/>
            <person name="Debuchy R."/>
            <person name="Gladieux P."/>
            <person name="Thoren M.H."/>
            <person name="Johannesson H."/>
        </authorList>
    </citation>
    <scope>NUCLEOTIDE SEQUENCE</scope>
    <source>
        <strain evidence="3">CBS 118394</strain>
    </source>
</reference>
<evidence type="ECO:0008006" key="5">
    <source>
        <dbReference type="Google" id="ProtNLM"/>
    </source>
</evidence>
<feature type="region of interest" description="Disordered" evidence="1">
    <location>
        <begin position="85"/>
        <end position="119"/>
    </location>
</feature>
<feature type="transmembrane region" description="Helical" evidence="2">
    <location>
        <begin position="6"/>
        <end position="25"/>
    </location>
</feature>
<evidence type="ECO:0000313" key="4">
    <source>
        <dbReference type="Proteomes" id="UP001283341"/>
    </source>
</evidence>
<comment type="caution">
    <text evidence="3">The sequence shown here is derived from an EMBL/GenBank/DDBJ whole genome shotgun (WGS) entry which is preliminary data.</text>
</comment>
<protein>
    <recommendedName>
        <fullName evidence="5">Acid phosphatase-like protein</fullName>
    </recommendedName>
</protein>
<keyword evidence="2" id="KW-0812">Transmembrane</keyword>
<reference evidence="3" key="1">
    <citation type="journal article" date="2023" name="Mol. Phylogenet. Evol.">
        <title>Genome-scale phylogeny and comparative genomics of the fungal order Sordariales.</title>
        <authorList>
            <person name="Hensen N."/>
            <person name="Bonometti L."/>
            <person name="Westerberg I."/>
            <person name="Brannstrom I.O."/>
            <person name="Guillou S."/>
            <person name="Cros-Aarteil S."/>
            <person name="Calhoun S."/>
            <person name="Haridas S."/>
            <person name="Kuo A."/>
            <person name="Mondo S."/>
            <person name="Pangilinan J."/>
            <person name="Riley R."/>
            <person name="LaButti K."/>
            <person name="Andreopoulos B."/>
            <person name="Lipzen A."/>
            <person name="Chen C."/>
            <person name="Yan M."/>
            <person name="Daum C."/>
            <person name="Ng V."/>
            <person name="Clum A."/>
            <person name="Steindorff A."/>
            <person name="Ohm R.A."/>
            <person name="Martin F."/>
            <person name="Silar P."/>
            <person name="Natvig D.O."/>
            <person name="Lalanne C."/>
            <person name="Gautier V."/>
            <person name="Ament-Velasquez S.L."/>
            <person name="Kruys A."/>
            <person name="Hutchinson M.I."/>
            <person name="Powell A.J."/>
            <person name="Barry K."/>
            <person name="Miller A.N."/>
            <person name="Grigoriev I.V."/>
            <person name="Debuchy R."/>
            <person name="Gladieux P."/>
            <person name="Hiltunen Thoren M."/>
            <person name="Johannesson H."/>
        </authorList>
    </citation>
    <scope>NUCLEOTIDE SEQUENCE</scope>
    <source>
        <strain evidence="3">CBS 118394</strain>
    </source>
</reference>
<dbReference type="AlphaFoldDB" id="A0AAE0I658"/>
<sequence>MHAAGVIVIVVIVLLLAAAIGWVVFTRIRAQRLGLPAPSLKSYIPFLKSSSSSSPYGPPQPAPGGIVGWINDRIRLFKNRNSRTATGAYEGQPLGSTGSTNPARSGRRGFGPLDPDEAWDARVGHEADGYGYAEEQELGLASGPYQGAGGQQDTSYGGGSYQMNLARDPEERGRPRSRGPAGLTANPFDDNAEPSNLSMRGVSPRPIDTTAAGKAPEKVEDDSSPTERKSIFRENV</sequence>